<dbReference type="EMBL" id="JBBHJZ010000002">
    <property type="protein sequence ID" value="MEJ5977442.1"/>
    <property type="molecule type" value="Genomic_DNA"/>
</dbReference>
<keyword evidence="2" id="KW-1185">Reference proteome</keyword>
<protein>
    <submittedName>
        <fullName evidence="1">Uncharacterized protein</fullName>
    </submittedName>
</protein>
<evidence type="ECO:0000313" key="1">
    <source>
        <dbReference type="EMBL" id="MEJ5977442.1"/>
    </source>
</evidence>
<comment type="caution">
    <text evidence="1">The sequence shown here is derived from an EMBL/GenBank/DDBJ whole genome shotgun (WGS) entry which is preliminary data.</text>
</comment>
<dbReference type="RefSeq" id="WP_339587381.1">
    <property type="nucleotide sequence ID" value="NZ_JBBHJZ010000002.1"/>
</dbReference>
<gene>
    <name evidence="1" type="ORF">WG901_12405</name>
</gene>
<evidence type="ECO:0000313" key="2">
    <source>
        <dbReference type="Proteomes" id="UP001361239"/>
    </source>
</evidence>
<organism evidence="1 2">
    <name type="scientific">Novosphingobium anseongense</name>
    <dbReference type="NCBI Taxonomy" id="3133436"/>
    <lineage>
        <taxon>Bacteria</taxon>
        <taxon>Pseudomonadati</taxon>
        <taxon>Pseudomonadota</taxon>
        <taxon>Alphaproteobacteria</taxon>
        <taxon>Sphingomonadales</taxon>
        <taxon>Sphingomonadaceae</taxon>
        <taxon>Novosphingobium</taxon>
    </lineage>
</organism>
<proteinExistence type="predicted"/>
<sequence length="154" mass="17306">MFPFTGLRLLLPAIVPSWRFFDAVTASPRLDYALLSAPETPAEPWREFRPRPAVLRPDTMLRRLLWNPQWNESLFLVSLAERLMSATSAETAAHSQRELLLRVARDLDRHAVCNPEDYLQIRLRLVSRTGPGDAIGEAVVYQSGPCAIAGLLTP</sequence>
<name>A0ABU8RWR2_9SPHN</name>
<dbReference type="Proteomes" id="UP001361239">
    <property type="component" value="Unassembled WGS sequence"/>
</dbReference>
<reference evidence="1 2" key="1">
    <citation type="submission" date="2024-03" db="EMBL/GenBank/DDBJ databases">
        <authorList>
            <person name="Jo J.-H."/>
        </authorList>
    </citation>
    <scope>NUCLEOTIDE SEQUENCE [LARGE SCALE GENOMIC DNA]</scope>
    <source>
        <strain evidence="1 2">PS1R-30</strain>
    </source>
</reference>
<accession>A0ABU8RWR2</accession>